<name>A0A140DTF8_9FIRM</name>
<dbReference type="STRING" id="1702221.AALO17_08010"/>
<protein>
    <submittedName>
        <fullName evidence="1">Uncharacterized protein</fullName>
    </submittedName>
</protein>
<reference evidence="1 2" key="1">
    <citation type="journal article" date="2016" name="Gut Pathog.">
        <title>Whole genome sequencing of "Faecalibaculum rodentium" ALO17, isolated from C57BL/6J laboratory mouse feces.</title>
        <authorList>
            <person name="Lim S."/>
            <person name="Chang D.H."/>
            <person name="Ahn S."/>
            <person name="Kim B.C."/>
        </authorList>
    </citation>
    <scope>NUCLEOTIDE SEQUENCE [LARGE SCALE GENOMIC DNA]</scope>
    <source>
        <strain evidence="1 2">Alo17</strain>
    </source>
</reference>
<organism evidence="1 2">
    <name type="scientific">Faecalibaculum rodentium</name>
    <dbReference type="NCBI Taxonomy" id="1702221"/>
    <lineage>
        <taxon>Bacteria</taxon>
        <taxon>Bacillati</taxon>
        <taxon>Bacillota</taxon>
        <taxon>Erysipelotrichia</taxon>
        <taxon>Erysipelotrichales</taxon>
        <taxon>Erysipelotrichaceae</taxon>
        <taxon>Faecalibaculum</taxon>
    </lineage>
</organism>
<accession>A0A140DTF8</accession>
<proteinExistence type="predicted"/>
<dbReference type="Proteomes" id="UP000069771">
    <property type="component" value="Chromosome"/>
</dbReference>
<dbReference type="AlphaFoldDB" id="A0A140DTF8"/>
<sequence length="39" mass="4470">MQGSWYTETVKSGESERTPVSPVLFMKDDPVKQAFFAKF</sequence>
<keyword evidence="2" id="KW-1185">Reference proteome</keyword>
<dbReference type="KEGG" id="fro:AALO17_08010"/>
<dbReference type="EMBL" id="CP011391">
    <property type="protein sequence ID" value="AMK53935.1"/>
    <property type="molecule type" value="Genomic_DNA"/>
</dbReference>
<gene>
    <name evidence="1" type="ORF">AALO17_08010</name>
</gene>
<evidence type="ECO:0000313" key="2">
    <source>
        <dbReference type="Proteomes" id="UP000069771"/>
    </source>
</evidence>
<evidence type="ECO:0000313" key="1">
    <source>
        <dbReference type="EMBL" id="AMK53935.1"/>
    </source>
</evidence>